<evidence type="ECO:0000256" key="7">
    <source>
        <dbReference type="SAM" id="Phobius"/>
    </source>
</evidence>
<keyword evidence="4 7" id="KW-1133">Transmembrane helix</keyword>
<dbReference type="InParanoid" id="D7G398"/>
<reference evidence="9 10" key="1">
    <citation type="journal article" date="2010" name="Nature">
        <title>The Ectocarpus genome and the independent evolution of multicellularity in brown algae.</title>
        <authorList>
            <person name="Cock J.M."/>
            <person name="Sterck L."/>
            <person name="Rouze P."/>
            <person name="Scornet D."/>
            <person name="Allen A.E."/>
            <person name="Amoutzias G."/>
            <person name="Anthouard V."/>
            <person name="Artiguenave F."/>
            <person name="Aury J.M."/>
            <person name="Badger J.H."/>
            <person name="Beszteri B."/>
            <person name="Billiau K."/>
            <person name="Bonnet E."/>
            <person name="Bothwell J.H."/>
            <person name="Bowler C."/>
            <person name="Boyen C."/>
            <person name="Brownlee C."/>
            <person name="Carrano C.J."/>
            <person name="Charrier B."/>
            <person name="Cho G.Y."/>
            <person name="Coelho S.M."/>
            <person name="Collen J."/>
            <person name="Corre E."/>
            <person name="Da Silva C."/>
            <person name="Delage L."/>
            <person name="Delaroque N."/>
            <person name="Dittami S.M."/>
            <person name="Doulbeau S."/>
            <person name="Elias M."/>
            <person name="Farnham G."/>
            <person name="Gachon C.M."/>
            <person name="Gschloessl B."/>
            <person name="Heesch S."/>
            <person name="Jabbari K."/>
            <person name="Jubin C."/>
            <person name="Kawai H."/>
            <person name="Kimura K."/>
            <person name="Kloareg B."/>
            <person name="Kupper F.C."/>
            <person name="Lang D."/>
            <person name="Le Bail A."/>
            <person name="Leblanc C."/>
            <person name="Lerouge P."/>
            <person name="Lohr M."/>
            <person name="Lopez P.J."/>
            <person name="Martens C."/>
            <person name="Maumus F."/>
            <person name="Michel G."/>
            <person name="Miranda-Saavedra D."/>
            <person name="Morales J."/>
            <person name="Moreau H."/>
            <person name="Motomura T."/>
            <person name="Nagasato C."/>
            <person name="Napoli C.A."/>
            <person name="Nelson D.R."/>
            <person name="Nyvall-Collen P."/>
            <person name="Peters A.F."/>
            <person name="Pommier C."/>
            <person name="Potin P."/>
            <person name="Poulain J."/>
            <person name="Quesneville H."/>
            <person name="Read B."/>
            <person name="Rensing S.A."/>
            <person name="Ritter A."/>
            <person name="Rousvoal S."/>
            <person name="Samanta M."/>
            <person name="Samson G."/>
            <person name="Schroeder D.C."/>
            <person name="Segurens B."/>
            <person name="Strittmatter M."/>
            <person name="Tonon T."/>
            <person name="Tregear J.W."/>
            <person name="Valentin K."/>
            <person name="von Dassow P."/>
            <person name="Yamagishi T."/>
            <person name="Van de Peer Y."/>
            <person name="Wincker P."/>
        </authorList>
    </citation>
    <scope>NUCLEOTIDE SEQUENCE [LARGE SCALE GENOMIC DNA]</scope>
    <source>
        <strain evidence="10">Ec32 / CCAP1310/4</strain>
    </source>
</reference>
<dbReference type="eggNOG" id="KOG3599">
    <property type="taxonomic scope" value="Eukaryota"/>
</dbReference>
<keyword evidence="2 7" id="KW-0812">Transmembrane</keyword>
<feature type="region of interest" description="Disordered" evidence="6">
    <location>
        <begin position="1094"/>
        <end position="1116"/>
    </location>
</feature>
<keyword evidence="3" id="KW-0677">Repeat</keyword>
<dbReference type="EMBL" id="FN649734">
    <property type="protein sequence ID" value="CBJ26945.1"/>
    <property type="molecule type" value="Genomic_DNA"/>
</dbReference>
<comment type="subcellular location">
    <subcellularLocation>
        <location evidence="1">Membrane</location>
    </subcellularLocation>
</comment>
<sequence>MVYQTLYSYYVGDETIEISQTVMGDAAIEDSEFMEITPDSESVYLASNGNSGLTYTDATVNVSTSQFFLGSIFTAETTWATDFVAVHPDGTRLYAGKKSNGKVARGISVKAYRTHTETPITPSPTEAPAPAPMATPEPTPSPDASQTGDSNEISPPELTYAELSGTESLFVISFNRTCYCTAGDGASELSFPPALCGQDFETAVFDQRCNVKSLLDESTREFFGENTTICQWSNGSREAVVRFNESSVVVWDPAPNITLAGGYIYGQQNLSLYEEPAVFASGTVTLGLRQAAPELSEATFTSDGSSIVVSFSATGSASSGLVDPNDTESGSAGACDALFRSTTLLAIGHGAICEWTSHRELTVFLGSDASVVAESSDATTTMVSTSSCTTDESCIVLKDGGVRAEAFAVLSSEGSVPVLPPDNPSTVSAVLVAPQWVGLCGEFSLDGRMSSGAASRSLAAVWNVSTTLASDSAAVTAVAGALKPFQGSLYATVNSTSLEPLVEFKISLIVENFLGSVDAAAVTVTRVNEDAPSVVVVGPAAKTAIRSRPTSLRMAATPPACGDASSLSFTWTESGMDGYDALGTSVMENLVGNDPTALTIPAYTLSYPGSTYRFVATVSSGTLTSGAVVEIIVGQGALRAAISGGQYRQHTVGADLVLDGSESLDEDDVPEEEFPLRYSWSCSENCSGVADGYTGSDEAIFTIPSGSLEAGLVYEFSLNISKGTAESDVVYGVFRSDSAAVQVQVNGDLDLATADWSDLFTSTQTGAILVVRPFVLTGGSSYTFRLSAVDTASGETGTQSRRCTGLSRRSTVRSSAVHRNAGGFAEIHFDVNAPPSGGYVEATPRAGVAAIDMFSLEALLWEDDIEDLPLKVSFFYVAGQDETGTRRSLSLYEVESVEWNGPLPVGSAADNYTMTIIAWAASSSGLSLMDEYAAVASVTEDIPGETTSIVRAFASLLIVEINNSAAATPTEEQEFQVWATRERYDVHSYPLSSRMHGMTFVATMIDATVRESTVLDYSTTMAGAILDTMVVLSSSEKALNTDSQSIVLLMEAGMEDGEGVMTIESEYVQASCLVTSSTGSLSFDTGTSSVSFEDGVIASPSSPSTRRRMTPEIDGGLKCKSGRCARSTRRMPKSSSRRLNSVSSTSTSTVVVTNQLFNANDRPSALVNGGVTQIKVSSTSDGEDIALAGPVQLTMRASMTSSAQLPSCSYYNEDTGLWDSEGLAIGAVAVLTDAADSAVDVLVSCVTFHLSDFGVATTEVEPVFQPVTLGAGLSVVKGREITVWGLVLTVGALILLGVVWSVSRIADHRSKTAERLQTRAYDHYIETGHPQRLPTLEDIKDLKQTLEKKHKTRRKKRDATFARYLRRKLFQRPKVEYAQILAR</sequence>
<evidence type="ECO:0000256" key="4">
    <source>
        <dbReference type="ARBA" id="ARBA00022989"/>
    </source>
</evidence>
<dbReference type="InterPro" id="IPR002859">
    <property type="entry name" value="PKD/REJ-like"/>
</dbReference>
<evidence type="ECO:0000256" key="3">
    <source>
        <dbReference type="ARBA" id="ARBA00022737"/>
    </source>
</evidence>
<dbReference type="STRING" id="2880.D7G398"/>
<keyword evidence="5 7" id="KW-0472">Membrane</keyword>
<proteinExistence type="predicted"/>
<feature type="compositionally biased region" description="Pro residues" evidence="6">
    <location>
        <begin position="121"/>
        <end position="141"/>
    </location>
</feature>
<dbReference type="OrthoDB" id="196747at2759"/>
<dbReference type="Proteomes" id="UP000002630">
    <property type="component" value="Linkage Group LG09"/>
</dbReference>
<evidence type="ECO:0000313" key="10">
    <source>
        <dbReference type="Proteomes" id="UP000002630"/>
    </source>
</evidence>
<dbReference type="OMA" id="ENTTICQ"/>
<evidence type="ECO:0000256" key="5">
    <source>
        <dbReference type="ARBA" id="ARBA00023136"/>
    </source>
</evidence>
<evidence type="ECO:0000313" key="9">
    <source>
        <dbReference type="EMBL" id="CBJ26945.1"/>
    </source>
</evidence>
<evidence type="ECO:0000256" key="2">
    <source>
        <dbReference type="ARBA" id="ARBA00022692"/>
    </source>
</evidence>
<gene>
    <name evidence="9" type="ORF">Esi_0050_0103</name>
</gene>
<dbReference type="GO" id="GO:0005261">
    <property type="term" value="F:monoatomic cation channel activity"/>
    <property type="evidence" value="ECO:0007669"/>
    <property type="project" value="TreeGrafter"/>
</dbReference>
<accession>D7G398</accession>
<dbReference type="GO" id="GO:0006816">
    <property type="term" value="P:calcium ion transport"/>
    <property type="evidence" value="ECO:0007669"/>
    <property type="project" value="TreeGrafter"/>
</dbReference>
<feature type="domain" description="PKD/REJ-like" evidence="8">
    <location>
        <begin position="807"/>
        <end position="917"/>
    </location>
</feature>
<dbReference type="PANTHER" id="PTHR46730">
    <property type="entry name" value="POLYCYSTIN-1"/>
    <property type="match status" value="1"/>
</dbReference>
<name>D7G398_ECTSI</name>
<dbReference type="Pfam" id="PF02010">
    <property type="entry name" value="REJ"/>
    <property type="match status" value="2"/>
</dbReference>
<feature type="region of interest" description="Disordered" evidence="6">
    <location>
        <begin position="113"/>
        <end position="154"/>
    </location>
</feature>
<dbReference type="GO" id="GO:0005886">
    <property type="term" value="C:plasma membrane"/>
    <property type="evidence" value="ECO:0007669"/>
    <property type="project" value="TreeGrafter"/>
</dbReference>
<dbReference type="EMBL" id="FN648708">
    <property type="protein sequence ID" value="CBJ26945.1"/>
    <property type="molecule type" value="Genomic_DNA"/>
</dbReference>
<feature type="transmembrane region" description="Helical" evidence="7">
    <location>
        <begin position="1281"/>
        <end position="1302"/>
    </location>
</feature>
<protein>
    <recommendedName>
        <fullName evidence="8">PKD/REJ-like domain-containing protein</fullName>
    </recommendedName>
</protein>
<feature type="compositionally biased region" description="Polar residues" evidence="6">
    <location>
        <begin position="143"/>
        <end position="153"/>
    </location>
</feature>
<feature type="domain" description="PKD/REJ-like" evidence="8">
    <location>
        <begin position="561"/>
        <end position="745"/>
    </location>
</feature>
<organism evidence="9 10">
    <name type="scientific">Ectocarpus siliculosus</name>
    <name type="common">Brown alga</name>
    <name type="synonym">Conferva siliculosa</name>
    <dbReference type="NCBI Taxonomy" id="2880"/>
    <lineage>
        <taxon>Eukaryota</taxon>
        <taxon>Sar</taxon>
        <taxon>Stramenopiles</taxon>
        <taxon>Ochrophyta</taxon>
        <taxon>PX clade</taxon>
        <taxon>Phaeophyceae</taxon>
        <taxon>Ectocarpales</taxon>
        <taxon>Ectocarpaceae</taxon>
        <taxon>Ectocarpus</taxon>
    </lineage>
</organism>
<evidence type="ECO:0000259" key="8">
    <source>
        <dbReference type="Pfam" id="PF02010"/>
    </source>
</evidence>
<dbReference type="PANTHER" id="PTHR46730:SF1">
    <property type="entry name" value="PLAT DOMAIN-CONTAINING PROTEIN"/>
    <property type="match status" value="1"/>
</dbReference>
<evidence type="ECO:0000256" key="6">
    <source>
        <dbReference type="SAM" id="MobiDB-lite"/>
    </source>
</evidence>
<evidence type="ECO:0000256" key="1">
    <source>
        <dbReference type="ARBA" id="ARBA00004370"/>
    </source>
</evidence>
<keyword evidence="10" id="KW-1185">Reference proteome</keyword>